<accession>A0A818JQ61</accession>
<dbReference type="CDD" id="cd06916">
    <property type="entry name" value="NR_DBD_like"/>
    <property type="match status" value="1"/>
</dbReference>
<feature type="compositionally biased region" description="Polar residues" evidence="10">
    <location>
        <begin position="712"/>
        <end position="728"/>
    </location>
</feature>
<feature type="region of interest" description="Disordered" evidence="10">
    <location>
        <begin position="763"/>
        <end position="783"/>
    </location>
</feature>
<dbReference type="InterPro" id="IPR035500">
    <property type="entry name" value="NHR-like_dom_sf"/>
</dbReference>
<dbReference type="GO" id="GO:0000978">
    <property type="term" value="F:RNA polymerase II cis-regulatory region sequence-specific DNA binding"/>
    <property type="evidence" value="ECO:0007669"/>
    <property type="project" value="TreeGrafter"/>
</dbReference>
<feature type="compositionally biased region" description="Acidic residues" evidence="10">
    <location>
        <begin position="514"/>
        <end position="525"/>
    </location>
</feature>
<keyword evidence="5 9" id="KW-0238">DNA-binding</keyword>
<comment type="caution">
    <text evidence="13">The sequence shown here is derived from an EMBL/GenBank/DDBJ whole genome shotgun (WGS) entry which is preliminary data.</text>
</comment>
<proteinExistence type="inferred from homology"/>
<dbReference type="EMBL" id="CAJNYV010003157">
    <property type="protein sequence ID" value="CAF3539199.1"/>
    <property type="molecule type" value="Genomic_DNA"/>
</dbReference>
<dbReference type="GO" id="GO:0005634">
    <property type="term" value="C:nucleus"/>
    <property type="evidence" value="ECO:0007669"/>
    <property type="project" value="UniProtKB-SubCell"/>
</dbReference>
<evidence type="ECO:0000256" key="5">
    <source>
        <dbReference type="ARBA" id="ARBA00023125"/>
    </source>
</evidence>
<evidence type="ECO:0000256" key="6">
    <source>
        <dbReference type="ARBA" id="ARBA00023163"/>
    </source>
</evidence>
<evidence type="ECO:0000256" key="7">
    <source>
        <dbReference type="ARBA" id="ARBA00023170"/>
    </source>
</evidence>
<evidence type="ECO:0000256" key="2">
    <source>
        <dbReference type="ARBA" id="ARBA00022771"/>
    </source>
</evidence>
<dbReference type="PROSITE" id="PS00031">
    <property type="entry name" value="NUCLEAR_REC_DBD_1"/>
    <property type="match status" value="1"/>
</dbReference>
<keyword evidence="2 9" id="KW-0863">Zinc-finger</keyword>
<evidence type="ECO:0000313" key="14">
    <source>
        <dbReference type="Proteomes" id="UP000663865"/>
    </source>
</evidence>
<feature type="region of interest" description="Disordered" evidence="10">
    <location>
        <begin position="712"/>
        <end position="733"/>
    </location>
</feature>
<evidence type="ECO:0000259" key="12">
    <source>
        <dbReference type="PROSITE" id="PS51843"/>
    </source>
</evidence>
<dbReference type="PRINTS" id="PR00398">
    <property type="entry name" value="STRDHORMONER"/>
</dbReference>
<dbReference type="Pfam" id="PF00105">
    <property type="entry name" value="zf-C4"/>
    <property type="match status" value="1"/>
</dbReference>
<dbReference type="Pfam" id="PF00104">
    <property type="entry name" value="Hormone_recep"/>
    <property type="match status" value="1"/>
</dbReference>
<sequence length="783" mass="89104">MSVQQCIHAHNHSYQSSLTNDSYNKSYYPASKRPLNYDEQIVKGDSANGIECPAKRRSTSSISSVASFKMQQQGMNATTDEGNIGVPSRQCSVCGDISTGIHFGGNSCESCKAFFRRSVQCNRYQNYKCSNEAQCPVNTVTRKVCQHCRYTKCTAIGMKPKWVLSDQEREEKYGSRRKRFRENRTAEEDPDIYKYLTTDEKVLIEDIAHALYQSRTTYPLQFPSELNQHLRSLESGSPPPPPPPPPPSSTSEKPPSPSANFLIIPIQRLVLFARMLKDFDLFSEDDKVSLLKGSAIDIMICSSNTLFDPKTHAFTNYLSRDQRAVMDTQIMPLDPLLMKIWGEELFHLTKKFLISMCNLDVDEVASTLLAPVILFSPDRSNIVDLELVKHLQTKYVTLLQKYMQWRYGVEQTENIYPKLLLQIITLRTLSLAHTEVIQKVMSTSSVNPLVQEVAAKPDVLNKSASDRMDSRSYSSTPNDSDMIDYDKNPSIDTESNIGSDDDDTNKKKSRSYIDDDGDYENEDSNETNPRNIWKKRRKISPVVQTEIINVEQNKLPSPLQNTSHSMKTDFMRTNSNEFEKYSNPAMLNKRPHDHQVPSFVPRSHDDITISNRATSRRHLPPKKQSLLTNRESSNEHIHRTHSLSATVDSSPHDRHSQLNHISNSTIFPTPMQQYSPSTFGEFQSFNRTGSPNFQQQQNEQHLFRLSLVNHQNQTPPIQSPASHQSQSGAPLDPDEQQLLDAIHAHPNKRDLVLSLLRQVNEPSFTSSVNNQPNSNHLNQQQNR</sequence>
<dbReference type="PANTHER" id="PTHR24082">
    <property type="entry name" value="NUCLEAR HORMONE RECEPTOR"/>
    <property type="match status" value="1"/>
</dbReference>
<feature type="region of interest" description="Disordered" evidence="10">
    <location>
        <begin position="461"/>
        <end position="529"/>
    </location>
</feature>
<feature type="domain" description="Nuclear receptor" evidence="11">
    <location>
        <begin position="88"/>
        <end position="165"/>
    </location>
</feature>
<keyword evidence="7 9" id="KW-0675">Receptor</keyword>
<comment type="similarity">
    <text evidence="9">Belongs to the nuclear hormone receptor family.</text>
</comment>
<organism evidence="13 14">
    <name type="scientific">Rotaria socialis</name>
    <dbReference type="NCBI Taxonomy" id="392032"/>
    <lineage>
        <taxon>Eukaryota</taxon>
        <taxon>Metazoa</taxon>
        <taxon>Spiralia</taxon>
        <taxon>Gnathifera</taxon>
        <taxon>Rotifera</taxon>
        <taxon>Eurotatoria</taxon>
        <taxon>Bdelloidea</taxon>
        <taxon>Philodinida</taxon>
        <taxon>Philodinidae</taxon>
        <taxon>Rotaria</taxon>
    </lineage>
</organism>
<dbReference type="Proteomes" id="UP000663865">
    <property type="component" value="Unassembled WGS sequence"/>
</dbReference>
<evidence type="ECO:0000256" key="10">
    <source>
        <dbReference type="SAM" id="MobiDB-lite"/>
    </source>
</evidence>
<dbReference type="SUPFAM" id="SSF57716">
    <property type="entry name" value="Glucocorticoid receptor-like (DNA-binding domain)"/>
    <property type="match status" value="1"/>
</dbReference>
<dbReference type="InterPro" id="IPR050234">
    <property type="entry name" value="Nuclear_hormone_rcpt_NR1"/>
</dbReference>
<dbReference type="GO" id="GO:0030154">
    <property type="term" value="P:cell differentiation"/>
    <property type="evidence" value="ECO:0007669"/>
    <property type="project" value="TreeGrafter"/>
</dbReference>
<keyword evidence="3 9" id="KW-0862">Zinc</keyword>
<dbReference type="InterPro" id="IPR000536">
    <property type="entry name" value="Nucl_hrmn_rcpt_lig-bd"/>
</dbReference>
<dbReference type="PROSITE" id="PS51843">
    <property type="entry name" value="NR_LBD"/>
    <property type="match status" value="1"/>
</dbReference>
<comment type="subcellular location">
    <subcellularLocation>
        <location evidence="9">Nucleus</location>
    </subcellularLocation>
</comment>
<dbReference type="GO" id="GO:0004879">
    <property type="term" value="F:nuclear receptor activity"/>
    <property type="evidence" value="ECO:0007669"/>
    <property type="project" value="TreeGrafter"/>
</dbReference>
<keyword evidence="6 9" id="KW-0804">Transcription</keyword>
<dbReference type="SMART" id="SM00399">
    <property type="entry name" value="ZnF_C4"/>
    <property type="match status" value="1"/>
</dbReference>
<name>A0A818JQ61_9BILA</name>
<keyword evidence="4 9" id="KW-0805">Transcription regulation</keyword>
<evidence type="ECO:0000313" key="13">
    <source>
        <dbReference type="EMBL" id="CAF3539199.1"/>
    </source>
</evidence>
<dbReference type="InterPro" id="IPR001723">
    <property type="entry name" value="Nuclear_hrmn_rcpt"/>
</dbReference>
<dbReference type="Gene3D" id="1.10.565.10">
    <property type="entry name" value="Retinoid X Receptor"/>
    <property type="match status" value="1"/>
</dbReference>
<dbReference type="GO" id="GO:0045944">
    <property type="term" value="P:positive regulation of transcription by RNA polymerase II"/>
    <property type="evidence" value="ECO:0007669"/>
    <property type="project" value="TreeGrafter"/>
</dbReference>
<evidence type="ECO:0000256" key="3">
    <source>
        <dbReference type="ARBA" id="ARBA00022833"/>
    </source>
</evidence>
<dbReference type="PROSITE" id="PS51030">
    <property type="entry name" value="NUCLEAR_REC_DBD_2"/>
    <property type="match status" value="1"/>
</dbReference>
<dbReference type="PANTHER" id="PTHR24082:SF482">
    <property type="entry name" value="NUCLEAR RECEPTOR"/>
    <property type="match status" value="1"/>
</dbReference>
<dbReference type="Gene3D" id="3.30.50.10">
    <property type="entry name" value="Erythroid Transcription Factor GATA-1, subunit A"/>
    <property type="match status" value="1"/>
</dbReference>
<keyword evidence="8 9" id="KW-0539">Nucleus</keyword>
<dbReference type="AlphaFoldDB" id="A0A818JQ61"/>
<dbReference type="SUPFAM" id="SSF48508">
    <property type="entry name" value="Nuclear receptor ligand-binding domain"/>
    <property type="match status" value="1"/>
</dbReference>
<dbReference type="InterPro" id="IPR013088">
    <property type="entry name" value="Znf_NHR/GATA"/>
</dbReference>
<evidence type="ECO:0000256" key="9">
    <source>
        <dbReference type="RuleBase" id="RU004334"/>
    </source>
</evidence>
<evidence type="ECO:0000259" key="11">
    <source>
        <dbReference type="PROSITE" id="PS51030"/>
    </source>
</evidence>
<reference evidence="13" key="1">
    <citation type="submission" date="2021-02" db="EMBL/GenBank/DDBJ databases">
        <authorList>
            <person name="Nowell W R."/>
        </authorList>
    </citation>
    <scope>NUCLEOTIDE SEQUENCE</scope>
</reference>
<evidence type="ECO:0000256" key="4">
    <source>
        <dbReference type="ARBA" id="ARBA00023015"/>
    </source>
</evidence>
<feature type="region of interest" description="Disordered" evidence="10">
    <location>
        <begin position="230"/>
        <end position="257"/>
    </location>
</feature>
<evidence type="ECO:0000256" key="8">
    <source>
        <dbReference type="ARBA" id="ARBA00023242"/>
    </source>
</evidence>
<dbReference type="InterPro" id="IPR001628">
    <property type="entry name" value="Znf_hrmn_rcpt"/>
</dbReference>
<dbReference type="PRINTS" id="PR00047">
    <property type="entry name" value="STROIDFINGER"/>
</dbReference>
<keyword evidence="1 9" id="KW-0479">Metal-binding</keyword>
<gene>
    <name evidence="13" type="ORF">KIK155_LOCUS17859</name>
</gene>
<dbReference type="GO" id="GO:0000122">
    <property type="term" value="P:negative regulation of transcription by RNA polymerase II"/>
    <property type="evidence" value="ECO:0007669"/>
    <property type="project" value="TreeGrafter"/>
</dbReference>
<dbReference type="SMART" id="SM00430">
    <property type="entry name" value="HOLI"/>
    <property type="match status" value="1"/>
</dbReference>
<feature type="region of interest" description="Disordered" evidence="10">
    <location>
        <begin position="594"/>
        <end position="655"/>
    </location>
</feature>
<evidence type="ECO:0000256" key="1">
    <source>
        <dbReference type="ARBA" id="ARBA00022723"/>
    </source>
</evidence>
<feature type="domain" description="NR LBD" evidence="12">
    <location>
        <begin position="222"/>
        <end position="459"/>
    </location>
</feature>
<protein>
    <submittedName>
        <fullName evidence="13">Uncharacterized protein</fullName>
    </submittedName>
</protein>
<feature type="compositionally biased region" description="Pro residues" evidence="10">
    <location>
        <begin position="237"/>
        <end position="248"/>
    </location>
</feature>
<dbReference type="GO" id="GO:0008270">
    <property type="term" value="F:zinc ion binding"/>
    <property type="evidence" value="ECO:0007669"/>
    <property type="project" value="UniProtKB-KW"/>
</dbReference>